<dbReference type="OrthoDB" id="7783360at2"/>
<evidence type="ECO:0000313" key="3">
    <source>
        <dbReference type="Proteomes" id="UP000291562"/>
    </source>
</evidence>
<name>A0A411HEX7_9GAMM</name>
<dbReference type="KEGG" id="xbc:ELE36_00855"/>
<feature type="chain" id="PRO_5019439892" evidence="1">
    <location>
        <begin position="19"/>
        <end position="428"/>
    </location>
</feature>
<dbReference type="AlphaFoldDB" id="A0A411HEX7"/>
<dbReference type="Gene3D" id="2.60.120.260">
    <property type="entry name" value="Galactose-binding domain-like"/>
    <property type="match status" value="1"/>
</dbReference>
<evidence type="ECO:0000256" key="1">
    <source>
        <dbReference type="SAM" id="SignalP"/>
    </source>
</evidence>
<reference evidence="2 3" key="1">
    <citation type="submission" date="2019-01" db="EMBL/GenBank/DDBJ databases">
        <title>Pseudolysobacter antarctica gen. nov., sp. nov., isolated from Fildes Peninsula, Antarctica.</title>
        <authorList>
            <person name="Wei Z."/>
            <person name="Peng F."/>
        </authorList>
    </citation>
    <scope>NUCLEOTIDE SEQUENCE [LARGE SCALE GENOMIC DNA]</scope>
    <source>
        <strain evidence="2 3">AQ6-296</strain>
    </source>
</reference>
<dbReference type="RefSeq" id="WP_129831300.1">
    <property type="nucleotide sequence ID" value="NZ_CP035704.1"/>
</dbReference>
<proteinExistence type="predicted"/>
<keyword evidence="1" id="KW-0732">Signal</keyword>
<dbReference type="Proteomes" id="UP000291562">
    <property type="component" value="Chromosome"/>
</dbReference>
<organism evidence="2 3">
    <name type="scientific">Pseudolysobacter antarcticus</name>
    <dbReference type="NCBI Taxonomy" id="2511995"/>
    <lineage>
        <taxon>Bacteria</taxon>
        <taxon>Pseudomonadati</taxon>
        <taxon>Pseudomonadota</taxon>
        <taxon>Gammaproteobacteria</taxon>
        <taxon>Lysobacterales</taxon>
        <taxon>Rhodanobacteraceae</taxon>
        <taxon>Pseudolysobacter</taxon>
    </lineage>
</organism>
<gene>
    <name evidence="2" type="ORF">ELE36_00855</name>
</gene>
<sequence length="428" mass="45173">MKFLLPFLLVLIAPLAGATERGAPQRVLTPGPPLVAQLVNGKSLQSVRDVQVPVFDSYTGTQNFREIISNSNMTYVGMPIDLGSAGGANPIISSISVYCAFLPNNPTNYAGIRARVQLLDNWSSAATGNTPVFSSAVGYLIEAQTGPLTFQPNTFMPFNLPLDPPIPLSGLTSHGIVVNFQSDRGTGLGFRDDDALTAIVRDGGTALAVGSNPLDHKYGYFHDSSRTNFNFLSTELFGFGPATQNQAVVFQLFSVASLVQASLVQDGSFEAGVVPDYWTQTSTGYGTPVCGGAACPGARTGAYWVWFGGANGNAEAGSVEQTGNIASGPKTLNFYVWWESSISSPPDPAATFKVKMDGTTIFSLTPATAGPYSTAYTLATVDISAYANDAAHTLRFEASNAASAGDTSVYLDDISIVRPDKIFANSFD</sequence>
<evidence type="ECO:0000313" key="2">
    <source>
        <dbReference type="EMBL" id="QBB69045.1"/>
    </source>
</evidence>
<keyword evidence="3" id="KW-1185">Reference proteome</keyword>
<accession>A0A411HEX7</accession>
<dbReference type="EMBL" id="CP035704">
    <property type="protein sequence ID" value="QBB69045.1"/>
    <property type="molecule type" value="Genomic_DNA"/>
</dbReference>
<protein>
    <submittedName>
        <fullName evidence="2">Uncharacterized protein</fullName>
    </submittedName>
</protein>
<feature type="signal peptide" evidence="1">
    <location>
        <begin position="1"/>
        <end position="18"/>
    </location>
</feature>